<dbReference type="SUPFAM" id="SSF56935">
    <property type="entry name" value="Porins"/>
    <property type="match status" value="1"/>
</dbReference>
<feature type="chain" id="PRO_5009935427" evidence="7">
    <location>
        <begin position="22"/>
        <end position="1083"/>
    </location>
</feature>
<gene>
    <name evidence="9" type="ORF">SAMN04488055_0433</name>
</gene>
<evidence type="ECO:0000256" key="7">
    <source>
        <dbReference type="SAM" id="SignalP"/>
    </source>
</evidence>
<dbReference type="InterPro" id="IPR008969">
    <property type="entry name" value="CarboxyPept-like_regulatory"/>
</dbReference>
<dbReference type="InterPro" id="IPR057601">
    <property type="entry name" value="Oar-like_b-barrel"/>
</dbReference>
<feature type="signal peptide" evidence="7">
    <location>
        <begin position="1"/>
        <end position="21"/>
    </location>
</feature>
<keyword evidence="3" id="KW-1134">Transmembrane beta strand</keyword>
<dbReference type="RefSeq" id="WP_074237524.1">
    <property type="nucleotide sequence ID" value="NZ_FSRA01000001.1"/>
</dbReference>
<dbReference type="PANTHER" id="PTHR30069:SF46">
    <property type="entry name" value="OAR PROTEIN"/>
    <property type="match status" value="1"/>
</dbReference>
<evidence type="ECO:0000256" key="3">
    <source>
        <dbReference type="ARBA" id="ARBA00022452"/>
    </source>
</evidence>
<evidence type="ECO:0000256" key="4">
    <source>
        <dbReference type="ARBA" id="ARBA00022692"/>
    </source>
</evidence>
<dbReference type="InterPro" id="IPR039426">
    <property type="entry name" value="TonB-dep_rcpt-like"/>
</dbReference>
<dbReference type="Pfam" id="PF13620">
    <property type="entry name" value="CarboxypepD_reg"/>
    <property type="match status" value="1"/>
</dbReference>
<dbReference type="OrthoDB" id="9768147at2"/>
<dbReference type="GO" id="GO:0015344">
    <property type="term" value="F:siderophore uptake transmembrane transporter activity"/>
    <property type="evidence" value="ECO:0007669"/>
    <property type="project" value="TreeGrafter"/>
</dbReference>
<name>A0A1N6D8E8_9BACT</name>
<dbReference type="GO" id="GO:0004180">
    <property type="term" value="F:carboxypeptidase activity"/>
    <property type="evidence" value="ECO:0007669"/>
    <property type="project" value="UniProtKB-KW"/>
</dbReference>
<organism evidence="9 10">
    <name type="scientific">Chitinophaga niabensis</name>
    <dbReference type="NCBI Taxonomy" id="536979"/>
    <lineage>
        <taxon>Bacteria</taxon>
        <taxon>Pseudomonadati</taxon>
        <taxon>Bacteroidota</taxon>
        <taxon>Chitinophagia</taxon>
        <taxon>Chitinophagales</taxon>
        <taxon>Chitinophagaceae</taxon>
        <taxon>Chitinophaga</taxon>
    </lineage>
</organism>
<dbReference type="STRING" id="536979.SAMN04488055_0433"/>
<protein>
    <submittedName>
        <fullName evidence="9">Carboxypeptidase regulatory-like domain-containing protein</fullName>
    </submittedName>
</protein>
<reference evidence="9 10" key="1">
    <citation type="submission" date="2016-11" db="EMBL/GenBank/DDBJ databases">
        <authorList>
            <person name="Jaros S."/>
            <person name="Januszkiewicz K."/>
            <person name="Wedrychowicz H."/>
        </authorList>
    </citation>
    <scope>NUCLEOTIDE SEQUENCE [LARGE SCALE GENOMIC DNA]</scope>
    <source>
        <strain evidence="9 10">DSM 24787</strain>
    </source>
</reference>
<keyword evidence="4" id="KW-0812">Transmembrane</keyword>
<keyword evidence="9" id="KW-0645">Protease</keyword>
<accession>A0A1N6D8E8</accession>
<evidence type="ECO:0000256" key="6">
    <source>
        <dbReference type="ARBA" id="ARBA00023237"/>
    </source>
</evidence>
<keyword evidence="9" id="KW-0378">Hydrolase</keyword>
<sequence length="1083" mass="118842">MGIRKLLYLCLLLSCVNSAFAQVTTSGITGTIKDAATGEILIGATVKAVHTPTGSVYGTTTQESGRYNIPNMRVGGPYTITVTYVSYKEEKIENINLPLGQTLRQDFSLQAAATGLQEVVISGRQDNTFNPSRTGAATFINRDQLNKLPTLSRGISDFTRLTPQSGKSLNFAGRNGLFNSFTVDGSLFSNAFGITDLPGGGANAQPISLDAIDQLQVNLAPYDVKLSGFTGAGINAVTKGGTNEISGSVYTFIRSNSLTGGKVKGQTVTKDDFNQTQVGFRIGGPIIKNKLFFFINGEMERQDAPASTLVANTGTPTTDPRTLPPGVSLVNKTDLETVGNILRTKYNYDPGAYQGFSYPQNNDKITVRLDWNINEKNKFTFRYSYLNAYQDKAPSASNSNSGRGQSTTSIYFENMKYRQYNKINSFVAELNSTLSNKFSNNLSVTYSAFRDKREIFGKPFPVVDIELNGSNYISFGSEPFSGLNTLSQDLFQITDNFNYYAGKHTLLFGVSGEYFKFSNGFAQFLYGQYRYASLQNFVDATNGVAGVNPSLYQLTYSAVKGNPTPTADLNTAQFSAYVQDEFQVADNFRLTYGVRLDVPFYPSTLQSNPLVNAMTFRDGEKLDVSKLPKAQLLWSPRLGFNWDVMNNQKLQIRGGTGIFTGRIPFVWAVNQAGQNGLLFGNEFRNNPTDRPFTDNPNAYIPANPSLPPTYAINVIDGDFKYPQIWRSNLAADVRLPGDIVATVEGIYTKDLNAVFHRDANLVAPTGTLPGPDKRPLFPGGNANRINPSITNAIVLDNVSKGYSYTLSAQLSKQFDFGLGAMVAYAYTDAKDVTSSPGSQANSAYAGNQIVGDPNIPVLSYTNFLVKHRVVGTVTYSVKYAKFLSTTLALIYEGAPYNDGFQNSRVSYTYGGSVNRDNSTSNDLIYVPRDASEIILIPNQTRPNTAPDTRTPAQIWDDLNAFINNSKYLNSRRGQYAERNGADIPWANRIDVKLTQDLDFAKLAPKSKSKLQLTLDIINFGNLLNSDWGVTQTANTSSPLAFRDFNGPGGQPRFSFAKVDAPFRTNSAVASRWQMQVGLRYLFN</sequence>
<keyword evidence="9" id="KW-0121">Carboxypeptidase</keyword>
<dbReference type="InterPro" id="IPR036942">
    <property type="entry name" value="Beta-barrel_TonB_sf"/>
</dbReference>
<dbReference type="Pfam" id="PF25183">
    <property type="entry name" value="OMP_b-brl_4"/>
    <property type="match status" value="1"/>
</dbReference>
<keyword evidence="5" id="KW-0472">Membrane</keyword>
<keyword evidence="2" id="KW-0813">Transport</keyword>
<dbReference type="GO" id="GO:0009279">
    <property type="term" value="C:cell outer membrane"/>
    <property type="evidence" value="ECO:0007669"/>
    <property type="project" value="UniProtKB-SubCell"/>
</dbReference>
<evidence type="ECO:0000256" key="2">
    <source>
        <dbReference type="ARBA" id="ARBA00022448"/>
    </source>
</evidence>
<evidence type="ECO:0000256" key="1">
    <source>
        <dbReference type="ARBA" id="ARBA00004571"/>
    </source>
</evidence>
<dbReference type="Gene3D" id="2.40.170.20">
    <property type="entry name" value="TonB-dependent receptor, beta-barrel domain"/>
    <property type="match status" value="1"/>
</dbReference>
<dbReference type="AlphaFoldDB" id="A0A1N6D8E8"/>
<keyword evidence="10" id="KW-1185">Reference proteome</keyword>
<dbReference type="EMBL" id="FSRA01000001">
    <property type="protein sequence ID" value="SIN66944.1"/>
    <property type="molecule type" value="Genomic_DNA"/>
</dbReference>
<dbReference type="Gene3D" id="2.60.40.1120">
    <property type="entry name" value="Carboxypeptidase-like, regulatory domain"/>
    <property type="match status" value="1"/>
</dbReference>
<proteinExistence type="predicted"/>
<evidence type="ECO:0000313" key="10">
    <source>
        <dbReference type="Proteomes" id="UP000185003"/>
    </source>
</evidence>
<keyword evidence="7" id="KW-0732">Signal</keyword>
<dbReference type="SUPFAM" id="SSF49464">
    <property type="entry name" value="Carboxypeptidase regulatory domain-like"/>
    <property type="match status" value="1"/>
</dbReference>
<evidence type="ECO:0000259" key="8">
    <source>
        <dbReference type="Pfam" id="PF25183"/>
    </source>
</evidence>
<dbReference type="Proteomes" id="UP000185003">
    <property type="component" value="Unassembled WGS sequence"/>
</dbReference>
<comment type="subcellular location">
    <subcellularLocation>
        <location evidence="1">Cell outer membrane</location>
        <topology evidence="1">Multi-pass membrane protein</topology>
    </subcellularLocation>
</comment>
<evidence type="ECO:0000313" key="9">
    <source>
        <dbReference type="EMBL" id="SIN66944.1"/>
    </source>
</evidence>
<feature type="domain" description="TonB-dependent transporter Oar-like beta-barrel" evidence="8">
    <location>
        <begin position="237"/>
        <end position="1025"/>
    </location>
</feature>
<dbReference type="GO" id="GO:0044718">
    <property type="term" value="P:siderophore transmembrane transport"/>
    <property type="evidence" value="ECO:0007669"/>
    <property type="project" value="TreeGrafter"/>
</dbReference>
<keyword evidence="6" id="KW-0998">Cell outer membrane</keyword>
<evidence type="ECO:0000256" key="5">
    <source>
        <dbReference type="ARBA" id="ARBA00023136"/>
    </source>
</evidence>
<dbReference type="PANTHER" id="PTHR30069">
    <property type="entry name" value="TONB-DEPENDENT OUTER MEMBRANE RECEPTOR"/>
    <property type="match status" value="1"/>
</dbReference>